<dbReference type="PANTHER" id="PTHR24246:SF27">
    <property type="entry name" value="ADENOSINE RECEPTOR, ISOFORM A"/>
    <property type="match status" value="1"/>
</dbReference>
<keyword evidence="8" id="KW-0675">Receptor</keyword>
<comment type="caution">
    <text evidence="13">The sequence shown here is derived from an EMBL/GenBank/DDBJ whole genome shotgun (WGS) entry which is preliminary data.</text>
</comment>
<keyword evidence="10" id="KW-0807">Transducer</keyword>
<dbReference type="SUPFAM" id="SSF81321">
    <property type="entry name" value="Family A G protein-coupled receptor-like"/>
    <property type="match status" value="1"/>
</dbReference>
<keyword evidence="3" id="KW-1003">Cell membrane</keyword>
<dbReference type="Pfam" id="PF00001">
    <property type="entry name" value="7tm_1"/>
    <property type="match status" value="1"/>
</dbReference>
<keyword evidence="6" id="KW-0297">G-protein coupled receptor</keyword>
<dbReference type="InterPro" id="IPR000276">
    <property type="entry name" value="GPCR_Rhodpsn"/>
</dbReference>
<evidence type="ECO:0000256" key="5">
    <source>
        <dbReference type="ARBA" id="ARBA00022989"/>
    </source>
</evidence>
<evidence type="ECO:0000256" key="1">
    <source>
        <dbReference type="ARBA" id="ARBA00004651"/>
    </source>
</evidence>
<proteinExistence type="inferred from homology"/>
<keyword evidence="4 11" id="KW-0812">Transmembrane</keyword>
<keyword evidence="9" id="KW-0325">Glycoprotein</keyword>
<organism evidence="13 14">
    <name type="scientific">Dryococelus australis</name>
    <dbReference type="NCBI Taxonomy" id="614101"/>
    <lineage>
        <taxon>Eukaryota</taxon>
        <taxon>Metazoa</taxon>
        <taxon>Ecdysozoa</taxon>
        <taxon>Arthropoda</taxon>
        <taxon>Hexapoda</taxon>
        <taxon>Insecta</taxon>
        <taxon>Pterygota</taxon>
        <taxon>Neoptera</taxon>
        <taxon>Polyneoptera</taxon>
        <taxon>Phasmatodea</taxon>
        <taxon>Verophasmatodea</taxon>
        <taxon>Anareolatae</taxon>
        <taxon>Phasmatidae</taxon>
        <taxon>Eurycanthinae</taxon>
        <taxon>Dryococelus</taxon>
    </lineage>
</organism>
<reference evidence="13 14" key="1">
    <citation type="submission" date="2023-02" db="EMBL/GenBank/DDBJ databases">
        <title>LHISI_Scaffold_Assembly.</title>
        <authorList>
            <person name="Stuart O.P."/>
            <person name="Cleave R."/>
            <person name="Magrath M.J.L."/>
            <person name="Mikheyev A.S."/>
        </authorList>
    </citation>
    <scope>NUCLEOTIDE SEQUENCE [LARGE SCALE GENOMIC DNA]</scope>
    <source>
        <strain evidence="13">Daus_M_001</strain>
        <tissue evidence="13">Leg muscle</tissue>
    </source>
</reference>
<keyword evidence="14" id="KW-1185">Reference proteome</keyword>
<evidence type="ECO:0000256" key="6">
    <source>
        <dbReference type="ARBA" id="ARBA00023040"/>
    </source>
</evidence>
<evidence type="ECO:0000313" key="14">
    <source>
        <dbReference type="Proteomes" id="UP001159363"/>
    </source>
</evidence>
<dbReference type="Proteomes" id="UP001159363">
    <property type="component" value="Chromosome 6"/>
</dbReference>
<comment type="similarity">
    <text evidence="2">Belongs to the G-protein coupled receptor 1 family.</text>
</comment>
<keyword evidence="5 11" id="KW-1133">Transmembrane helix</keyword>
<evidence type="ECO:0000259" key="12">
    <source>
        <dbReference type="PROSITE" id="PS50262"/>
    </source>
</evidence>
<evidence type="ECO:0000256" key="2">
    <source>
        <dbReference type="ARBA" id="ARBA00010663"/>
    </source>
</evidence>
<evidence type="ECO:0000313" key="13">
    <source>
        <dbReference type="EMBL" id="KAJ8879163.1"/>
    </source>
</evidence>
<evidence type="ECO:0000256" key="9">
    <source>
        <dbReference type="ARBA" id="ARBA00023180"/>
    </source>
</evidence>
<sequence>MRQEIGVIKQLCQESKQDLKDRGKMFGSPLTSIGEAKPPDVQNINATQSNSVTALVAEATKITNLIELKNNPLFAQSPQRYLRGGCGLSRKKIILSVKLTRRKGRRNYDAGAMQRDSTRGVQMTSRKFNQPASILLRRVPTSSTGVARAFKCPTTKRVVDSNQGSSGAGMGLPITAAMAFHSNIIQPAGHTLRHSLKLPRWLSVRLYFRDKTKTISQFVTYFFDAPLADTNISRRTYQHGNVTSASQMTVLLEVVSPTTPARTKLADKAPKSAPSNSKSIKFLHDLPTRVTKTFILWDYSLPTKANRVLFPASKHLDFHMWESWRTMLLVGGFFSGISNFPAGALRHCCRLTPSHPQRLSTLMQAALPTVSVTYRMPSADLPRPLPYTRRSTDVMFRWYAESMLIFTKVLRNLLPCRNCIVLGAMDGPWRVVATSGRTCWVGGQVAKERRGTSCGTSRAAHLTWQPIIVDFTWLAGIMETCPAEDGAMCFRPLRQLDSVGAEFLAVAADNLNVAAALGAVLVNTTLALCVLRRRSDLVLLLSLACADLLAGVAVAVRIFSQLFRARYPDLDGAVLSVARHLLLFAATTASLLSIAAIAVGARWKGATSRRKRLRHANLYELSIQLLVDMLGVMLNGDMSGAVFMLHMYTRGRKVDESEPEVEVSDEWSVTVWRRSGYSGTFRRTKTGDMWTSQTSRQAVSLNRITSGYMQPEHTSQRYEGEDGLEFPSALGSSRRWEISPVRLIMDVLVFCRKQWLLVAGVWSASTVIGATLVLVGGWGTWSSEECSSSGVEHATQLLLWVCLTHLFVVVVVAAAAAASWGRTAAAAASRESEETQGLDGEGAPTRPAPADHDFEFGLVAVVVCYALCWLPYAVASLLRLTEPKASGCCSSLLQHLFFGVGAINYAIKPFLYAWGILGRRRRR</sequence>
<feature type="transmembrane region" description="Helical" evidence="11">
    <location>
        <begin position="798"/>
        <end position="820"/>
    </location>
</feature>
<evidence type="ECO:0000256" key="7">
    <source>
        <dbReference type="ARBA" id="ARBA00023136"/>
    </source>
</evidence>
<evidence type="ECO:0000256" key="11">
    <source>
        <dbReference type="SAM" id="Phobius"/>
    </source>
</evidence>
<feature type="transmembrane region" description="Helical" evidence="11">
    <location>
        <begin position="511"/>
        <end position="531"/>
    </location>
</feature>
<evidence type="ECO:0000256" key="4">
    <source>
        <dbReference type="ARBA" id="ARBA00022692"/>
    </source>
</evidence>
<protein>
    <recommendedName>
        <fullName evidence="12">G-protein coupled receptors family 1 profile domain-containing protein</fullName>
    </recommendedName>
</protein>
<name>A0ABQ9H4E5_9NEOP</name>
<dbReference type="PANTHER" id="PTHR24246">
    <property type="entry name" value="OLFACTORY RECEPTOR AND ADENOSINE RECEPTOR"/>
    <property type="match status" value="1"/>
</dbReference>
<gene>
    <name evidence="13" type="ORF">PR048_019769</name>
</gene>
<dbReference type="Gene3D" id="1.20.1070.10">
    <property type="entry name" value="Rhodopsin 7-helix transmembrane proteins"/>
    <property type="match status" value="1"/>
</dbReference>
<feature type="transmembrane region" description="Helical" evidence="11">
    <location>
        <begin position="580"/>
        <end position="603"/>
    </location>
</feature>
<accession>A0ABQ9H4E5</accession>
<dbReference type="PROSITE" id="PS50262">
    <property type="entry name" value="G_PROTEIN_RECEP_F1_2"/>
    <property type="match status" value="1"/>
</dbReference>
<feature type="transmembrane region" description="Helical" evidence="11">
    <location>
        <begin position="755"/>
        <end position="778"/>
    </location>
</feature>
<feature type="transmembrane region" description="Helical" evidence="11">
    <location>
        <begin position="895"/>
        <end position="917"/>
    </location>
</feature>
<evidence type="ECO:0000256" key="8">
    <source>
        <dbReference type="ARBA" id="ARBA00023170"/>
    </source>
</evidence>
<evidence type="ECO:0000256" key="3">
    <source>
        <dbReference type="ARBA" id="ARBA00022475"/>
    </source>
</evidence>
<comment type="subcellular location">
    <subcellularLocation>
        <location evidence="1">Cell membrane</location>
        <topology evidence="1">Multi-pass membrane protein</topology>
    </subcellularLocation>
</comment>
<feature type="transmembrane region" description="Helical" evidence="11">
    <location>
        <begin position="856"/>
        <end position="875"/>
    </location>
</feature>
<dbReference type="EMBL" id="JARBHB010000007">
    <property type="protein sequence ID" value="KAJ8879163.1"/>
    <property type="molecule type" value="Genomic_DNA"/>
</dbReference>
<feature type="domain" description="G-protein coupled receptors family 1 profile" evidence="12">
    <location>
        <begin position="858"/>
        <end position="912"/>
    </location>
</feature>
<keyword evidence="7 11" id="KW-0472">Membrane</keyword>
<feature type="transmembrane region" description="Helical" evidence="11">
    <location>
        <begin position="538"/>
        <end position="560"/>
    </location>
</feature>
<dbReference type="CDD" id="cd00637">
    <property type="entry name" value="7tm_classA_rhodopsin-like"/>
    <property type="match status" value="2"/>
</dbReference>
<evidence type="ECO:0000256" key="10">
    <source>
        <dbReference type="ARBA" id="ARBA00023224"/>
    </source>
</evidence>
<dbReference type="InterPro" id="IPR017452">
    <property type="entry name" value="GPCR_Rhodpsn_7TM"/>
</dbReference>